<evidence type="ECO:0000256" key="1">
    <source>
        <dbReference type="SAM" id="MobiDB-lite"/>
    </source>
</evidence>
<dbReference type="EMBL" id="VSRR010013536">
    <property type="protein sequence ID" value="MPC55907.1"/>
    <property type="molecule type" value="Genomic_DNA"/>
</dbReference>
<sequence>MAGDVMSFTGSRSRPQQHQQQQQPLTQDVFIYKPFSLLYLHNRNQGIAEAATQTLVVGQPEGKGREASSVGAAAVGCSRPPLARCPALLGSSAGESALPVRDVDSASVLPAAAHCQHRNNGTSKPAMQTVI</sequence>
<dbReference type="Proteomes" id="UP000324222">
    <property type="component" value="Unassembled WGS sequence"/>
</dbReference>
<reference evidence="2 3" key="1">
    <citation type="submission" date="2019-05" db="EMBL/GenBank/DDBJ databases">
        <title>Another draft genome of Portunus trituberculatus and its Hox gene families provides insights of decapod evolution.</title>
        <authorList>
            <person name="Jeong J.-H."/>
            <person name="Song I."/>
            <person name="Kim S."/>
            <person name="Choi T."/>
            <person name="Kim D."/>
            <person name="Ryu S."/>
            <person name="Kim W."/>
        </authorList>
    </citation>
    <scope>NUCLEOTIDE SEQUENCE [LARGE SCALE GENOMIC DNA]</scope>
    <source>
        <tissue evidence="2">Muscle</tissue>
    </source>
</reference>
<proteinExistence type="predicted"/>
<evidence type="ECO:0000313" key="3">
    <source>
        <dbReference type="Proteomes" id="UP000324222"/>
    </source>
</evidence>
<organism evidence="2 3">
    <name type="scientific">Portunus trituberculatus</name>
    <name type="common">Swimming crab</name>
    <name type="synonym">Neptunus trituberculatus</name>
    <dbReference type="NCBI Taxonomy" id="210409"/>
    <lineage>
        <taxon>Eukaryota</taxon>
        <taxon>Metazoa</taxon>
        <taxon>Ecdysozoa</taxon>
        <taxon>Arthropoda</taxon>
        <taxon>Crustacea</taxon>
        <taxon>Multicrustacea</taxon>
        <taxon>Malacostraca</taxon>
        <taxon>Eumalacostraca</taxon>
        <taxon>Eucarida</taxon>
        <taxon>Decapoda</taxon>
        <taxon>Pleocyemata</taxon>
        <taxon>Brachyura</taxon>
        <taxon>Eubrachyura</taxon>
        <taxon>Portunoidea</taxon>
        <taxon>Portunidae</taxon>
        <taxon>Portuninae</taxon>
        <taxon>Portunus</taxon>
    </lineage>
</organism>
<accession>A0A5B7GEW2</accession>
<gene>
    <name evidence="2" type="ORF">E2C01_049853</name>
</gene>
<name>A0A5B7GEW2_PORTR</name>
<protein>
    <submittedName>
        <fullName evidence="2">Uncharacterized protein</fullName>
    </submittedName>
</protein>
<comment type="caution">
    <text evidence="2">The sequence shown here is derived from an EMBL/GenBank/DDBJ whole genome shotgun (WGS) entry which is preliminary data.</text>
</comment>
<keyword evidence="3" id="KW-1185">Reference proteome</keyword>
<evidence type="ECO:0000313" key="2">
    <source>
        <dbReference type="EMBL" id="MPC55907.1"/>
    </source>
</evidence>
<dbReference type="AlphaFoldDB" id="A0A5B7GEW2"/>
<feature type="region of interest" description="Disordered" evidence="1">
    <location>
        <begin position="1"/>
        <end position="25"/>
    </location>
</feature>